<keyword evidence="1" id="KW-0732">Signal</keyword>
<dbReference type="OrthoDB" id="4845881at2759"/>
<evidence type="ECO:0000313" key="2">
    <source>
        <dbReference type="EMBL" id="KAF0330090.1"/>
    </source>
</evidence>
<accession>A0A8H3WPQ6</accession>
<comment type="caution">
    <text evidence="2">The sequence shown here is derived from an EMBL/GenBank/DDBJ whole genome shotgun (WGS) entry which is preliminary data.</text>
</comment>
<feature type="signal peptide" evidence="1">
    <location>
        <begin position="1"/>
        <end position="17"/>
    </location>
</feature>
<feature type="chain" id="PRO_5034094307" description="Infection structure specific protein" evidence="1">
    <location>
        <begin position="18"/>
        <end position="226"/>
    </location>
</feature>
<sequence>MQSKLLLAATLPAAVLAVRDLTGTLPHAFRRAEAQLAARDEAACLSAYAAHSTVVDDFPELPTALATYTDVDVPTITDPCQFPSITGSAGALITSYSSALQSWQDAHITEIRSLYQACSDVPQFSSILAEYGDAICTSAAAVITSEDGTASASATATGLVTATSSGSGASGATATGTAGSSASASGSAASGSAASTTAVPAAAPKETGLFVAAAAAAAGIVGAVML</sequence>
<evidence type="ECO:0000313" key="3">
    <source>
        <dbReference type="Proteomes" id="UP000434172"/>
    </source>
</evidence>
<keyword evidence="3" id="KW-1185">Reference proteome</keyword>
<dbReference type="EMBL" id="WOWK01000009">
    <property type="protein sequence ID" value="KAF0330090.1"/>
    <property type="molecule type" value="Genomic_DNA"/>
</dbReference>
<organism evidence="2 3">
    <name type="scientific">Colletotrichum asianum</name>
    <dbReference type="NCBI Taxonomy" id="702518"/>
    <lineage>
        <taxon>Eukaryota</taxon>
        <taxon>Fungi</taxon>
        <taxon>Dikarya</taxon>
        <taxon>Ascomycota</taxon>
        <taxon>Pezizomycotina</taxon>
        <taxon>Sordariomycetes</taxon>
        <taxon>Hypocreomycetidae</taxon>
        <taxon>Glomerellales</taxon>
        <taxon>Glomerellaceae</taxon>
        <taxon>Colletotrichum</taxon>
        <taxon>Colletotrichum gloeosporioides species complex</taxon>
    </lineage>
</organism>
<evidence type="ECO:0008006" key="4">
    <source>
        <dbReference type="Google" id="ProtNLM"/>
    </source>
</evidence>
<reference evidence="2 3" key="1">
    <citation type="submission" date="2019-12" db="EMBL/GenBank/DDBJ databases">
        <title>A genome sequence resource for the geographically widespread anthracnose pathogen Colletotrichum asianum.</title>
        <authorList>
            <person name="Meng Y."/>
        </authorList>
    </citation>
    <scope>NUCLEOTIDE SEQUENCE [LARGE SCALE GENOMIC DNA]</scope>
    <source>
        <strain evidence="2 3">ICMP 18580</strain>
    </source>
</reference>
<name>A0A8H3WPQ6_9PEZI</name>
<proteinExistence type="predicted"/>
<protein>
    <recommendedName>
        <fullName evidence="4">Infection structure specific protein</fullName>
    </recommendedName>
</protein>
<evidence type="ECO:0000256" key="1">
    <source>
        <dbReference type="SAM" id="SignalP"/>
    </source>
</evidence>
<dbReference type="Proteomes" id="UP000434172">
    <property type="component" value="Unassembled WGS sequence"/>
</dbReference>
<dbReference type="AlphaFoldDB" id="A0A8H3WPQ6"/>
<gene>
    <name evidence="2" type="ORF">GQ607_002857</name>
</gene>